<accession>A0A6P7KIA3</accession>
<dbReference type="Pfam" id="PF26088">
    <property type="entry name" value="RRM_LARP4"/>
    <property type="match status" value="1"/>
</dbReference>
<reference evidence="7" key="1">
    <citation type="submission" date="2025-08" db="UniProtKB">
        <authorList>
            <consortium name="RefSeq"/>
        </authorList>
    </citation>
    <scope>IDENTIFICATION</scope>
</reference>
<dbReference type="SMART" id="SM00715">
    <property type="entry name" value="LA"/>
    <property type="match status" value="1"/>
</dbReference>
<dbReference type="Proteomes" id="UP000515145">
    <property type="component" value="Chromosome 20"/>
</dbReference>
<dbReference type="GO" id="GO:0005829">
    <property type="term" value="C:cytosol"/>
    <property type="evidence" value="ECO:0007669"/>
    <property type="project" value="TreeGrafter"/>
</dbReference>
<dbReference type="Gene3D" id="1.10.10.10">
    <property type="entry name" value="Winged helix-like DNA-binding domain superfamily/Winged helix DNA-binding domain"/>
    <property type="match status" value="1"/>
</dbReference>
<evidence type="ECO:0000313" key="6">
    <source>
        <dbReference type="Proteomes" id="UP000515145"/>
    </source>
</evidence>
<feature type="domain" description="HTH La-type RNA-binding" evidence="5">
    <location>
        <begin position="237"/>
        <end position="326"/>
    </location>
</feature>
<proteinExistence type="predicted"/>
<keyword evidence="1" id="KW-0597">Phosphoprotein</keyword>
<dbReference type="PANTHER" id="PTHR22792">
    <property type="entry name" value="LUPUS LA PROTEIN-RELATED"/>
    <property type="match status" value="1"/>
</dbReference>
<dbReference type="AlphaFoldDB" id="A0A6P7KIA3"/>
<dbReference type="InterPro" id="IPR045180">
    <property type="entry name" value="La_dom_prot"/>
</dbReference>
<evidence type="ECO:0000256" key="3">
    <source>
        <dbReference type="PROSITE-ProRule" id="PRU00332"/>
    </source>
</evidence>
<dbReference type="Pfam" id="PF05383">
    <property type="entry name" value="La"/>
    <property type="match status" value="1"/>
</dbReference>
<dbReference type="GO" id="GO:0003730">
    <property type="term" value="F:mRNA 3'-UTR binding"/>
    <property type="evidence" value="ECO:0007669"/>
    <property type="project" value="TreeGrafter"/>
</dbReference>
<dbReference type="PANTHER" id="PTHR22792:SF43">
    <property type="entry name" value="LA-RELATED PROTEIN 4B"/>
    <property type="match status" value="1"/>
</dbReference>
<dbReference type="SUPFAM" id="SSF46785">
    <property type="entry name" value="Winged helix' DNA-binding domain"/>
    <property type="match status" value="1"/>
</dbReference>
<keyword evidence="6" id="KW-1185">Reference proteome</keyword>
<dbReference type="CDD" id="cd12430">
    <property type="entry name" value="RRM_LARP4_5_like"/>
    <property type="match status" value="1"/>
</dbReference>
<dbReference type="InterPro" id="IPR036388">
    <property type="entry name" value="WH-like_DNA-bd_sf"/>
</dbReference>
<dbReference type="Gene3D" id="3.30.70.330">
    <property type="match status" value="1"/>
</dbReference>
<protein>
    <submittedName>
        <fullName evidence="7">La-related protein 4B-like</fullName>
    </submittedName>
</protein>
<feature type="compositionally biased region" description="Basic residues" evidence="4">
    <location>
        <begin position="471"/>
        <end position="483"/>
    </location>
</feature>
<dbReference type="OrthoDB" id="10046764at2759"/>
<feature type="region of interest" description="Disordered" evidence="4">
    <location>
        <begin position="93"/>
        <end position="117"/>
    </location>
</feature>
<dbReference type="InterPro" id="IPR006630">
    <property type="entry name" value="La_HTH"/>
</dbReference>
<dbReference type="InParanoid" id="A0A6P7KIA3"/>
<name>A0A6P7KIA3_9TELE</name>
<dbReference type="GeneID" id="114453595"/>
<feature type="compositionally biased region" description="Polar residues" evidence="4">
    <location>
        <begin position="427"/>
        <end position="441"/>
    </location>
</feature>
<dbReference type="PROSITE" id="PS50961">
    <property type="entry name" value="HTH_LA"/>
    <property type="match status" value="1"/>
</dbReference>
<evidence type="ECO:0000256" key="4">
    <source>
        <dbReference type="SAM" id="MobiDB-lite"/>
    </source>
</evidence>
<sequence length="503" mass="55806">MTSVSLGTCHTVVAVDPSQIDINVPQTPSYEIHSLGLYALSSAAPEEEEEEEEGMREMVSDLLGEDADSTICRLYPHPWIKLGLEESWEGWAQGASEAEPGQGQSDKDSDTEQIPASVSELQPSMALLGAYPYSTVMPQGPCVWDWHTDCTQPGPVSPILNPNAGVWTNHSPDVNIPDPPYLHLQQPWLQVPDNLTNLEGYVPEFQLENMGLPNGDPSTLAALTADSPLQNGECSNLPGTDETRQELRAALDSYLTRENFGNDLYLKSQTDSDQYVSIAALASLDKIKNLTTDLELISDILKSMPQVQVTSCGQKVRPRQSRCVVILREVPSTTPREEVEALFEGDSLPKLLSCEFVNNDNWFLTFNTEADAQQAYKYLREEVRVFQEKPIMVRIKTKTMAATSYAPQNGFRPVQLQQYSNHYNLPTAYQQSRPANVGTTINNRRGSRSSDSQQNNSSNQPLVEPVSQTRPGRKPRGNMRRQSRSALTDPNKQVGPPSSERGR</sequence>
<evidence type="ECO:0000259" key="5">
    <source>
        <dbReference type="PROSITE" id="PS50961"/>
    </source>
</evidence>
<organism evidence="6 7">
    <name type="scientific">Parambassis ranga</name>
    <name type="common">Indian glassy fish</name>
    <dbReference type="NCBI Taxonomy" id="210632"/>
    <lineage>
        <taxon>Eukaryota</taxon>
        <taxon>Metazoa</taxon>
        <taxon>Chordata</taxon>
        <taxon>Craniata</taxon>
        <taxon>Vertebrata</taxon>
        <taxon>Euteleostomi</taxon>
        <taxon>Actinopterygii</taxon>
        <taxon>Neopterygii</taxon>
        <taxon>Teleostei</taxon>
        <taxon>Neoteleostei</taxon>
        <taxon>Acanthomorphata</taxon>
        <taxon>Ovalentaria</taxon>
        <taxon>Ambassidae</taxon>
        <taxon>Parambassis</taxon>
    </lineage>
</organism>
<evidence type="ECO:0000256" key="2">
    <source>
        <dbReference type="ARBA" id="ARBA00022884"/>
    </source>
</evidence>
<evidence type="ECO:0000256" key="1">
    <source>
        <dbReference type="ARBA" id="ARBA00022553"/>
    </source>
</evidence>
<dbReference type="InterPro" id="IPR036390">
    <property type="entry name" value="WH_DNA-bd_sf"/>
</dbReference>
<dbReference type="GO" id="GO:0045727">
    <property type="term" value="P:positive regulation of translation"/>
    <property type="evidence" value="ECO:0007669"/>
    <property type="project" value="TreeGrafter"/>
</dbReference>
<dbReference type="InterPro" id="IPR012677">
    <property type="entry name" value="Nucleotide-bd_a/b_plait_sf"/>
</dbReference>
<dbReference type="InterPro" id="IPR058699">
    <property type="entry name" value="RRM_LARP4/4B"/>
</dbReference>
<gene>
    <name evidence="7" type="primary">LOC114453595</name>
</gene>
<feature type="compositionally biased region" description="Low complexity" evidence="4">
    <location>
        <begin position="449"/>
        <end position="460"/>
    </location>
</feature>
<keyword evidence="2 3" id="KW-0694">RNA-binding</keyword>
<feature type="region of interest" description="Disordered" evidence="4">
    <location>
        <begin position="427"/>
        <end position="503"/>
    </location>
</feature>
<dbReference type="RefSeq" id="XP_028289348.1">
    <property type="nucleotide sequence ID" value="XM_028433547.1"/>
</dbReference>
<evidence type="ECO:0000313" key="7">
    <source>
        <dbReference type="RefSeq" id="XP_028289348.1"/>
    </source>
</evidence>
<dbReference type="GO" id="GO:0010494">
    <property type="term" value="C:cytoplasmic stress granule"/>
    <property type="evidence" value="ECO:0007669"/>
    <property type="project" value="TreeGrafter"/>
</dbReference>